<protein>
    <submittedName>
        <fullName evidence="2">Uncharacterized protein</fullName>
    </submittedName>
</protein>
<feature type="compositionally biased region" description="Basic and acidic residues" evidence="1">
    <location>
        <begin position="134"/>
        <end position="165"/>
    </location>
</feature>
<gene>
    <name evidence="2" type="ORF">HDU87_002136</name>
</gene>
<evidence type="ECO:0000313" key="2">
    <source>
        <dbReference type="EMBL" id="KAJ3180258.1"/>
    </source>
</evidence>
<evidence type="ECO:0000313" key="3">
    <source>
        <dbReference type="Proteomes" id="UP001212152"/>
    </source>
</evidence>
<organism evidence="2 3">
    <name type="scientific">Geranomyces variabilis</name>
    <dbReference type="NCBI Taxonomy" id="109894"/>
    <lineage>
        <taxon>Eukaryota</taxon>
        <taxon>Fungi</taxon>
        <taxon>Fungi incertae sedis</taxon>
        <taxon>Chytridiomycota</taxon>
        <taxon>Chytridiomycota incertae sedis</taxon>
        <taxon>Chytridiomycetes</taxon>
        <taxon>Spizellomycetales</taxon>
        <taxon>Powellomycetaceae</taxon>
        <taxon>Geranomyces</taxon>
    </lineage>
</organism>
<reference evidence="2" key="1">
    <citation type="submission" date="2020-05" db="EMBL/GenBank/DDBJ databases">
        <title>Phylogenomic resolution of chytrid fungi.</title>
        <authorList>
            <person name="Stajich J.E."/>
            <person name="Amses K."/>
            <person name="Simmons R."/>
            <person name="Seto K."/>
            <person name="Myers J."/>
            <person name="Bonds A."/>
            <person name="Quandt C.A."/>
            <person name="Barry K."/>
            <person name="Liu P."/>
            <person name="Grigoriev I."/>
            <person name="Longcore J.E."/>
            <person name="James T.Y."/>
        </authorList>
    </citation>
    <scope>NUCLEOTIDE SEQUENCE</scope>
    <source>
        <strain evidence="2">JEL0379</strain>
    </source>
</reference>
<comment type="caution">
    <text evidence="2">The sequence shown here is derived from an EMBL/GenBank/DDBJ whole genome shotgun (WGS) entry which is preliminary data.</text>
</comment>
<proteinExistence type="predicted"/>
<sequence>MNKKRPDILFKNGDRVLMLGEVKTPYATQDARKKEMSRLIERSVESLKIVTGIYDFNGKNPNMFVVRFDGVHTIIYEMTMGKKIFWLHQVGQITLPTHLADDQLDIIVESVYKVEILLKRLTRIHSGVQRTWHQRTEHPAHELSDTPIKEKTHGTKTVRDKRSKE</sequence>
<name>A0AAD5TNY3_9FUNG</name>
<accession>A0AAD5TNY3</accession>
<dbReference type="AlphaFoldDB" id="A0AAD5TNY3"/>
<feature type="region of interest" description="Disordered" evidence="1">
    <location>
        <begin position="130"/>
        <end position="165"/>
    </location>
</feature>
<keyword evidence="3" id="KW-1185">Reference proteome</keyword>
<evidence type="ECO:0000256" key="1">
    <source>
        <dbReference type="SAM" id="MobiDB-lite"/>
    </source>
</evidence>
<dbReference type="EMBL" id="JADGJQ010000017">
    <property type="protein sequence ID" value="KAJ3180258.1"/>
    <property type="molecule type" value="Genomic_DNA"/>
</dbReference>
<dbReference type="Proteomes" id="UP001212152">
    <property type="component" value="Unassembled WGS sequence"/>
</dbReference>